<dbReference type="InterPro" id="IPR029030">
    <property type="entry name" value="Caspase-like_dom_sf"/>
</dbReference>
<keyword evidence="2" id="KW-0472">Membrane</keyword>
<dbReference type="RefSeq" id="WP_091543801.1">
    <property type="nucleotide sequence ID" value="NZ_FONY01000012.1"/>
</dbReference>
<dbReference type="Proteomes" id="UP000199513">
    <property type="component" value="Unassembled WGS sequence"/>
</dbReference>
<keyword evidence="2" id="KW-1133">Transmembrane helix</keyword>
<dbReference type="OrthoDB" id="9809780at2"/>
<name>A0A1I2F586_9BACT</name>
<evidence type="ECO:0000259" key="3">
    <source>
        <dbReference type="Pfam" id="PF01364"/>
    </source>
</evidence>
<dbReference type="InterPro" id="IPR001769">
    <property type="entry name" value="Gingipain"/>
</dbReference>
<keyword evidence="1" id="KW-0732">Signal</keyword>
<keyword evidence="5" id="KW-1185">Reference proteome</keyword>
<feature type="transmembrane region" description="Helical" evidence="2">
    <location>
        <begin position="23"/>
        <end position="43"/>
    </location>
</feature>
<evidence type="ECO:0000256" key="1">
    <source>
        <dbReference type="ARBA" id="ARBA00022729"/>
    </source>
</evidence>
<keyword evidence="2" id="KW-0812">Transmembrane</keyword>
<dbReference type="Gene3D" id="2.60.40.4070">
    <property type="match status" value="1"/>
</dbReference>
<dbReference type="SUPFAM" id="SSF52129">
    <property type="entry name" value="Caspase-like"/>
    <property type="match status" value="1"/>
</dbReference>
<evidence type="ECO:0000313" key="4">
    <source>
        <dbReference type="EMBL" id="SFF00007.1"/>
    </source>
</evidence>
<dbReference type="EMBL" id="FONY01000012">
    <property type="protein sequence ID" value="SFF00007.1"/>
    <property type="molecule type" value="Genomic_DNA"/>
</dbReference>
<protein>
    <submittedName>
        <fullName evidence="4">Peptidase family C25</fullName>
    </submittedName>
</protein>
<dbReference type="Gene3D" id="3.40.50.1460">
    <property type="match status" value="1"/>
</dbReference>
<dbReference type="AlphaFoldDB" id="A0A1I2F586"/>
<feature type="domain" description="Gingipain" evidence="3">
    <location>
        <begin position="433"/>
        <end position="798"/>
    </location>
</feature>
<dbReference type="Pfam" id="PF01364">
    <property type="entry name" value="Peptidase_C25"/>
    <property type="match status" value="1"/>
</dbReference>
<dbReference type="GO" id="GO:0008234">
    <property type="term" value="F:cysteine-type peptidase activity"/>
    <property type="evidence" value="ECO:0007669"/>
    <property type="project" value="InterPro"/>
</dbReference>
<dbReference type="CDD" id="cd02258">
    <property type="entry name" value="Peptidase_C25_N"/>
    <property type="match status" value="1"/>
</dbReference>
<accession>A0A1I2F586</accession>
<evidence type="ECO:0000313" key="5">
    <source>
        <dbReference type="Proteomes" id="UP000199513"/>
    </source>
</evidence>
<dbReference type="GO" id="GO:0006508">
    <property type="term" value="P:proteolysis"/>
    <property type="evidence" value="ECO:0007669"/>
    <property type="project" value="InterPro"/>
</dbReference>
<dbReference type="STRING" id="1003.SAMN04488541_101275"/>
<organism evidence="4 5">
    <name type="scientific">Thermoflexibacter ruber</name>
    <dbReference type="NCBI Taxonomy" id="1003"/>
    <lineage>
        <taxon>Bacteria</taxon>
        <taxon>Pseudomonadati</taxon>
        <taxon>Bacteroidota</taxon>
        <taxon>Cytophagia</taxon>
        <taxon>Cytophagales</taxon>
        <taxon>Thermoflexibacteraceae</taxon>
        <taxon>Thermoflexibacter</taxon>
    </lineage>
</organism>
<proteinExistence type="predicted"/>
<sequence length="1158" mass="131072">MGFINLLQQPFWEIKKNIGQKKYNLLFIFSFAYFLLISTSIHAQNPVLSQGEFYKIAISKHGIYKIDRAMLTSMGINVSNLDPQTIQIFGNGGGMLPQANSAFRHTDLVENDILVTGEGDGRFDENDYILFYGEGADRFIPDANNQVFRREEHLYDDYNYYFLTFGQKKGRRIANRIDGTQSQALINTFDDYIFHQTLKKDRFNMVESGRIWFGEKFDFQTEMNFNFDIAGLLSSSPVRVSVAVMAGLNSSTSGGSTRTTFTTLLNGREIGTQNMPSLPLGTYAVRGTMTENIFPANNVQTTNNRLTVQLRYNKNGENNQIGHLLGLGVNASRRLQLYGNQTRFRSFQSLRFQNIEYQIDNLNNNATIWDISNPLRPVRQDFTLNGNTASFRVASRGTLQEFVLFQGTDFDKPIFVEKVRNQNLQSFETPDLLIVTPEIFLNEANRLADFRRTNDKLKVQVATTNQIYNEFSSGKQDISAIRDFIRFLYKKSKNLKYVLLFGDASYDYKDYLPNNTNFVPTYQSRESLHPLFSFSSDDYFGFLEDNEGEWEESDRGNHTLDVGVGRLPAKSEREAKVMVDKLIHYESVKTLGDWRKRVSFVADDGDGNDYQLQAEKHAEKLEKADGAFNIEKLYIDAFPKELTPNGKKSPLVRQEINQTIQDGTLLMNYIGHGAITGWASESILDITQVSSWQNLDKLPLLMTATCEFGRFDRPRQTSGAEYAMLNPDGGAIALVTTTRPVFSDANYVINDAFYDVAFTPLNGEMPRIGDIQRITKNNSLRDVNNRNFSLLGDPSMRLAYPKENIVIKSIKNSQNQEVSTFKALDKITISGEVLNQNSIDNNFNGTLSITIFDKPATVKTFGDEAPTMTFRKKIHILFKGTASVKNGKFEFSFIIPKNIDYNLGEGKISLYAQDDSRNLDASGYKSDILVGGTASNLLTDNQAPQMKLFMDNETFVSGDKVKPNTTLIVRLFDDNGINISGMGIGQDITASLKGGQNQDLVLNRFYRANKDDYKSGEIRYNFHDLPEGKYTLTVKAWDTYNNSTSQTIEFIVEKEPFTLSNVKTFPNPFIEEIYFSFNHNRLGEDLEVALEVYTTSGALVKRIEAYDYNVRNESVTLSWNGLNGSGSAIAPSIYIYRLAVKAMISGISQEVRGKIVKW</sequence>
<reference evidence="4 5" key="1">
    <citation type="submission" date="2016-10" db="EMBL/GenBank/DDBJ databases">
        <authorList>
            <person name="de Groot N.N."/>
        </authorList>
    </citation>
    <scope>NUCLEOTIDE SEQUENCE [LARGE SCALE GENOMIC DNA]</scope>
    <source>
        <strain>GEY</strain>
        <strain evidence="5">DSM 9560</strain>
    </source>
</reference>
<evidence type="ECO:0000256" key="2">
    <source>
        <dbReference type="SAM" id="Phobius"/>
    </source>
</evidence>
<gene>
    <name evidence="4" type="ORF">SAMN04488541_101275</name>
</gene>
<dbReference type="Gene3D" id="3.40.50.10390">
    <property type="entry name" value="Gingipain r, domain 1"/>
    <property type="match status" value="1"/>
</dbReference>
<dbReference type="InterPro" id="IPR029031">
    <property type="entry name" value="Gingipain_N_sf"/>
</dbReference>
<dbReference type="NCBIfam" id="NF033707">
    <property type="entry name" value="T9SS_sortase"/>
    <property type="match status" value="1"/>
</dbReference>